<reference evidence="3" key="1">
    <citation type="submission" date="2023-03" db="EMBL/GenBank/DDBJ databases">
        <title>Actinorhabdospora filicis NBRC 111898.</title>
        <authorList>
            <person name="Ichikawa N."/>
            <person name="Sato H."/>
            <person name="Tonouchi N."/>
        </authorList>
    </citation>
    <scope>NUCLEOTIDE SEQUENCE</scope>
    <source>
        <strain evidence="3">NBRC 111898</strain>
    </source>
</reference>
<evidence type="ECO:0000256" key="1">
    <source>
        <dbReference type="SAM" id="MobiDB-lite"/>
    </source>
</evidence>
<feature type="compositionally biased region" description="Acidic residues" evidence="1">
    <location>
        <begin position="23"/>
        <end position="35"/>
    </location>
</feature>
<dbReference type="Proteomes" id="UP001165079">
    <property type="component" value="Unassembled WGS sequence"/>
</dbReference>
<dbReference type="RefSeq" id="WP_285667557.1">
    <property type="nucleotide sequence ID" value="NZ_BSTX01000008.1"/>
</dbReference>
<comment type="caution">
    <text evidence="3">The sequence shown here is derived from an EMBL/GenBank/DDBJ whole genome shotgun (WGS) entry which is preliminary data.</text>
</comment>
<evidence type="ECO:0000313" key="3">
    <source>
        <dbReference type="EMBL" id="GLZ81991.1"/>
    </source>
</evidence>
<keyword evidence="2" id="KW-0472">Membrane</keyword>
<protein>
    <submittedName>
        <fullName evidence="3">Uncharacterized protein</fullName>
    </submittedName>
</protein>
<gene>
    <name evidence="3" type="ORF">Afil01_67980</name>
</gene>
<keyword evidence="2" id="KW-1133">Transmembrane helix</keyword>
<sequence length="214" mass="23385">MPASDEPALTQGEAEIAAAVPEPEPEEAAEPTPEEIAERAKSADPVASGKVWRWGYLFTMVIFGAFSIWRLDYDVEDDRYDLVDGFFFGVPLWAAGLFGLYIAWWLIRYLAIDIRDGVAVEARYTSPYGDGKYLYKYPGADGKTHSYHLVHKKDAKPPAMLGLRVIRSTAVPASAQVTRYVLTTVAILITGGLGGLACYYAATLMPAPAVATLM</sequence>
<accession>A0A9W6ST26</accession>
<feature type="transmembrane region" description="Helical" evidence="2">
    <location>
        <begin position="180"/>
        <end position="202"/>
    </location>
</feature>
<name>A0A9W6ST26_9ACTN</name>
<feature type="transmembrane region" description="Helical" evidence="2">
    <location>
        <begin position="51"/>
        <end position="71"/>
    </location>
</feature>
<proteinExistence type="predicted"/>
<dbReference type="EMBL" id="BSTX01000008">
    <property type="protein sequence ID" value="GLZ81991.1"/>
    <property type="molecule type" value="Genomic_DNA"/>
</dbReference>
<keyword evidence="4" id="KW-1185">Reference proteome</keyword>
<evidence type="ECO:0000256" key="2">
    <source>
        <dbReference type="SAM" id="Phobius"/>
    </source>
</evidence>
<feature type="transmembrane region" description="Helical" evidence="2">
    <location>
        <begin position="86"/>
        <end position="107"/>
    </location>
</feature>
<keyword evidence="2" id="KW-0812">Transmembrane</keyword>
<organism evidence="3 4">
    <name type="scientific">Actinorhabdospora filicis</name>
    <dbReference type="NCBI Taxonomy" id="1785913"/>
    <lineage>
        <taxon>Bacteria</taxon>
        <taxon>Bacillati</taxon>
        <taxon>Actinomycetota</taxon>
        <taxon>Actinomycetes</taxon>
        <taxon>Micromonosporales</taxon>
        <taxon>Micromonosporaceae</taxon>
        <taxon>Actinorhabdospora</taxon>
    </lineage>
</organism>
<evidence type="ECO:0000313" key="4">
    <source>
        <dbReference type="Proteomes" id="UP001165079"/>
    </source>
</evidence>
<feature type="region of interest" description="Disordered" evidence="1">
    <location>
        <begin position="1"/>
        <end position="41"/>
    </location>
</feature>
<dbReference type="AlphaFoldDB" id="A0A9W6ST26"/>